<dbReference type="eggNOG" id="COG0154">
    <property type="taxonomic scope" value="Bacteria"/>
</dbReference>
<dbReference type="Pfam" id="PF01425">
    <property type="entry name" value="Amidase"/>
    <property type="match status" value="1"/>
</dbReference>
<dbReference type="EMBL" id="ALQA01000002">
    <property type="protein sequence ID" value="EJZ12771.1"/>
    <property type="molecule type" value="Genomic_DNA"/>
</dbReference>
<evidence type="ECO:0000256" key="1">
    <source>
        <dbReference type="ARBA" id="ARBA00001311"/>
    </source>
</evidence>
<comment type="catalytic activity">
    <reaction evidence="1">
        <text>a monocarboxylic acid amide + H2O = a monocarboxylate + NH4(+)</text>
        <dbReference type="Rhea" id="RHEA:12020"/>
        <dbReference type="ChEBI" id="CHEBI:15377"/>
        <dbReference type="ChEBI" id="CHEBI:28938"/>
        <dbReference type="ChEBI" id="CHEBI:35757"/>
        <dbReference type="ChEBI" id="CHEBI:83628"/>
        <dbReference type="EC" id="3.5.1.4"/>
    </reaction>
</comment>
<evidence type="ECO:0000259" key="4">
    <source>
        <dbReference type="Pfam" id="PF01425"/>
    </source>
</evidence>
<reference evidence="5 6" key="1">
    <citation type="journal article" date="2012" name="J. Bacteriol.">
        <title>Complete Genome Sequence of Mycobacterium vaccae Type Strain ATCC 25954.</title>
        <authorList>
            <person name="Ho Y.S."/>
            <person name="Adroub S.A."/>
            <person name="Abadi M."/>
            <person name="Al Alwan B."/>
            <person name="Alkhateeb R."/>
            <person name="Gao G."/>
            <person name="Ragab A."/>
            <person name="Ali S."/>
            <person name="van Soolingen D."/>
            <person name="Bitter W."/>
            <person name="Pain A."/>
            <person name="Abdallah A.M."/>
        </authorList>
    </citation>
    <scope>NUCLEOTIDE SEQUENCE [LARGE SCALE GENOMIC DNA]</scope>
    <source>
        <strain evidence="5 6">ATCC 25954</strain>
    </source>
</reference>
<accession>K0V162</accession>
<dbReference type="InterPro" id="IPR036928">
    <property type="entry name" value="AS_sf"/>
</dbReference>
<dbReference type="PANTHER" id="PTHR11895">
    <property type="entry name" value="TRANSAMIDASE"/>
    <property type="match status" value="1"/>
</dbReference>
<comment type="similarity">
    <text evidence="2">Belongs to the amidase family.</text>
</comment>
<evidence type="ECO:0000256" key="3">
    <source>
        <dbReference type="ARBA" id="ARBA00012922"/>
    </source>
</evidence>
<evidence type="ECO:0000256" key="2">
    <source>
        <dbReference type="ARBA" id="ARBA00009199"/>
    </source>
</evidence>
<dbReference type="AlphaFoldDB" id="K0V162"/>
<dbReference type="GO" id="GO:0004040">
    <property type="term" value="F:amidase activity"/>
    <property type="evidence" value="ECO:0007669"/>
    <property type="project" value="UniProtKB-EC"/>
</dbReference>
<organism evidence="5 6">
    <name type="scientific">Mycolicibacterium vaccae ATCC 25954</name>
    <dbReference type="NCBI Taxonomy" id="1194972"/>
    <lineage>
        <taxon>Bacteria</taxon>
        <taxon>Bacillati</taxon>
        <taxon>Actinomycetota</taxon>
        <taxon>Actinomycetes</taxon>
        <taxon>Mycobacteriales</taxon>
        <taxon>Mycobacteriaceae</taxon>
        <taxon>Mycolicibacterium</taxon>
    </lineage>
</organism>
<keyword evidence="5" id="KW-0378">Hydrolase</keyword>
<dbReference type="SUPFAM" id="SSF75304">
    <property type="entry name" value="Amidase signature (AS) enzymes"/>
    <property type="match status" value="1"/>
</dbReference>
<evidence type="ECO:0000313" key="6">
    <source>
        <dbReference type="Proteomes" id="UP000006072"/>
    </source>
</evidence>
<dbReference type="Gene3D" id="3.90.1300.10">
    <property type="entry name" value="Amidase signature (AS) domain"/>
    <property type="match status" value="1"/>
</dbReference>
<feature type="domain" description="Amidase" evidence="4">
    <location>
        <begin position="26"/>
        <end position="451"/>
    </location>
</feature>
<keyword evidence="6" id="KW-1185">Reference proteome</keyword>
<dbReference type="EC" id="3.5.1.4" evidence="3"/>
<dbReference type="HOGENOM" id="CLU_009600_0_4_11"/>
<gene>
    <name evidence="5" type="ORF">MVAC_01775</name>
</gene>
<dbReference type="InterPro" id="IPR023631">
    <property type="entry name" value="Amidase_dom"/>
</dbReference>
<evidence type="ECO:0000313" key="5">
    <source>
        <dbReference type="EMBL" id="EJZ12771.1"/>
    </source>
</evidence>
<comment type="caution">
    <text evidence="5">The sequence shown here is derived from an EMBL/GenBank/DDBJ whole genome shotgun (WGS) entry which is preliminary data.</text>
</comment>
<proteinExistence type="inferred from homology"/>
<sequence length="478" mass="49913">MIDDVLDAGADIVRSGYRSGAFTPVDVLERTLDRIESRNPVINAMAHVDTEGARTAAQASAGRWACGAPLSPMDGLPVTIKDSVNAAGMPWRHGCAAFGHLADSSADSPPAARLKEAGAVIVGKTTMPDFGMMAAGVSSLYGITRNPWDPTRNPGGSSAGAGASLAAGIGFSSVGSDIAGSVRLPAGHCGLVALKPTQGRIPHTAPSTMRSAGPMGRTVDDVFDLYDVLTVPDPRDLWSLPPEIGPPVRNPLTPHGLRIGVLTDLGHGFTADAAVLAVVAEAAAVLRDAGAEVTAMAPVFTPSSDATSPIAGDPYLALDRLFQVRALAELQSIPPELRELVHPAIRQWCSPAADLHATDFTRDGEAVAKSAERMRAACAAYDFVIAPVLPVVGFAAEECGLDSSRPLAHCGFTAWFNQTGQPAAALCFGISDAMPVGLQVVGARFADREVLRFTKWLERSRPFTIAWPEFASTHTGGR</sequence>
<name>K0V162_MYCVA</name>
<dbReference type="PATRIC" id="fig|1194972.3.peg.363"/>
<dbReference type="PANTHER" id="PTHR11895:SF7">
    <property type="entry name" value="GLUTAMYL-TRNA(GLN) AMIDOTRANSFERASE SUBUNIT A, MITOCHONDRIAL"/>
    <property type="match status" value="1"/>
</dbReference>
<protein>
    <recommendedName>
        <fullName evidence="3">amidase</fullName>
        <ecNumber evidence="3">3.5.1.4</ecNumber>
    </recommendedName>
</protein>
<dbReference type="Proteomes" id="UP000006072">
    <property type="component" value="Unassembled WGS sequence"/>
</dbReference>
<dbReference type="InterPro" id="IPR000120">
    <property type="entry name" value="Amidase"/>
</dbReference>